<reference evidence="4" key="1">
    <citation type="journal article" date="2020" name="Stud. Mycol.">
        <title>101 Dothideomycetes genomes: a test case for predicting lifestyles and emergence of pathogens.</title>
        <authorList>
            <person name="Haridas S."/>
            <person name="Albert R."/>
            <person name="Binder M."/>
            <person name="Bloem J."/>
            <person name="Labutti K."/>
            <person name="Salamov A."/>
            <person name="Andreopoulos B."/>
            <person name="Baker S."/>
            <person name="Barry K."/>
            <person name="Bills G."/>
            <person name="Bluhm B."/>
            <person name="Cannon C."/>
            <person name="Castanera R."/>
            <person name="Culley D."/>
            <person name="Daum C."/>
            <person name="Ezra D."/>
            <person name="Gonzalez J."/>
            <person name="Henrissat B."/>
            <person name="Kuo A."/>
            <person name="Liang C."/>
            <person name="Lipzen A."/>
            <person name="Lutzoni F."/>
            <person name="Magnuson J."/>
            <person name="Mondo S."/>
            <person name="Nolan M."/>
            <person name="Ohm R."/>
            <person name="Pangilinan J."/>
            <person name="Park H.-J."/>
            <person name="Ramirez L."/>
            <person name="Alfaro M."/>
            <person name="Sun H."/>
            <person name="Tritt A."/>
            <person name="Yoshinaga Y."/>
            <person name="Zwiers L.-H."/>
            <person name="Turgeon B."/>
            <person name="Goodwin S."/>
            <person name="Spatafora J."/>
            <person name="Crous P."/>
            <person name="Grigoriev I."/>
        </authorList>
    </citation>
    <scope>NUCLEOTIDE SEQUENCE</scope>
    <source>
        <strain evidence="4">Tuck. ex Michener</strain>
    </source>
</reference>
<dbReference type="InterPro" id="IPR027519">
    <property type="entry name" value="KFase_ver/fungi-typ"/>
</dbReference>
<comment type="pathway">
    <text evidence="3">Amino-acid degradation; L-tryptophan degradation via kynurenine pathway; L-kynurenine from L-tryptophan: step 2/2.</text>
</comment>
<comment type="subunit">
    <text evidence="3">Homodimer.</text>
</comment>
<name>A0A6A6HF51_VIRVR</name>
<comment type="catalytic activity">
    <reaction evidence="3">
        <text>N-formyl-L-kynurenine + H2O = L-kynurenine + formate + H(+)</text>
        <dbReference type="Rhea" id="RHEA:13009"/>
        <dbReference type="ChEBI" id="CHEBI:15377"/>
        <dbReference type="ChEBI" id="CHEBI:15378"/>
        <dbReference type="ChEBI" id="CHEBI:15740"/>
        <dbReference type="ChEBI" id="CHEBI:57959"/>
        <dbReference type="ChEBI" id="CHEBI:58629"/>
        <dbReference type="EC" id="3.5.1.9"/>
    </reaction>
</comment>
<comment type="similarity">
    <text evidence="3">Belongs to the kynurenine formamidase family.</text>
</comment>
<evidence type="ECO:0000256" key="2">
    <source>
        <dbReference type="ARBA" id="ARBA00023079"/>
    </source>
</evidence>
<sequence>MSREWENAEVKSPYLAQPISVVAVKEVPYVPDGNRLQNLNIYLPRTSKTDGLVGTALTALQVLDTPGDHPRWHVHVHGGAWRDPQLSATSIEAAVAHAFAEGLVEDTWSGPIDAIISINYTLSPFPTHPTLPYNPKISHHSDPAREATHPAHIQDVLHAFALLRSLGLTDRSYILSGHSCGACLAFQAALQPPQHWGLERVPAIPQPAALVGLNGLYDLPDLVHGLGDTHARLQDEYANLLTIAFGAEEDRWPAASPARVDPDELTERLRHGRVPPLVVVDQSSQDQLVPMNQMERMKQQLDKVRGLRTVRGNRCVGVHAAPWEEGFIIWESVKDVLKLLAEHI</sequence>
<dbReference type="EC" id="3.5.1.9" evidence="3"/>
<dbReference type="EMBL" id="ML991787">
    <property type="protein sequence ID" value="KAF2236090.1"/>
    <property type="molecule type" value="Genomic_DNA"/>
</dbReference>
<feature type="active site" description="Nucleophile" evidence="3">
    <location>
        <position position="179"/>
    </location>
</feature>
<feature type="active site" evidence="3">
    <location>
        <position position="319"/>
    </location>
</feature>
<dbReference type="SUPFAM" id="SSF53474">
    <property type="entry name" value="alpha/beta-Hydrolases"/>
    <property type="match status" value="1"/>
</dbReference>
<comment type="domain">
    <text evidence="3">The main chain amide nitrogen atoms of the second glycine and its adjacent residue in the HGGXW motif define the oxyanion hole, and stabilize the oxyanion that forms during the nucleophilic attack by the catalytic serine during substrate cleavage.</text>
</comment>
<protein>
    <recommendedName>
        <fullName evidence="3">Kynurenine formamidase</fullName>
        <shortName evidence="3">KFA</shortName>
        <shortName evidence="3">KFase</shortName>
        <ecNumber evidence="3">3.5.1.9</ecNumber>
    </recommendedName>
    <alternativeName>
        <fullName evidence="3">Arylformamidase</fullName>
    </alternativeName>
    <alternativeName>
        <fullName evidence="3">N-formylkynurenine formamidase</fullName>
        <shortName evidence="3">FKF</shortName>
    </alternativeName>
</protein>
<dbReference type="PANTHER" id="PTHR48081:SF33">
    <property type="entry name" value="KYNURENINE FORMAMIDASE"/>
    <property type="match status" value="1"/>
</dbReference>
<dbReference type="HAMAP" id="MF_03014">
    <property type="entry name" value="KFase"/>
    <property type="match status" value="1"/>
</dbReference>
<comment type="function">
    <text evidence="3">Catalyzes the hydrolysis of N-formyl-L-kynurenine to L-kynurenine, the second step in the kynurenine pathway of tryptophan degradation. Kynurenine may be further oxidized to nicotinic acid, NAD(H) and NADP(H). Required for elimination of toxic metabolites.</text>
</comment>
<feature type="active site" evidence="3">
    <location>
        <position position="286"/>
    </location>
</feature>
<dbReference type="Proteomes" id="UP000800092">
    <property type="component" value="Unassembled WGS sequence"/>
</dbReference>
<dbReference type="InterPro" id="IPR050300">
    <property type="entry name" value="GDXG_lipolytic_enzyme"/>
</dbReference>
<dbReference type="InterPro" id="IPR029058">
    <property type="entry name" value="AB_hydrolase_fold"/>
</dbReference>
<dbReference type="AlphaFoldDB" id="A0A6A6HF51"/>
<dbReference type="GO" id="GO:0034354">
    <property type="term" value="P:'de novo' NAD+ biosynthetic process from L-tryptophan"/>
    <property type="evidence" value="ECO:0007669"/>
    <property type="project" value="UniProtKB-UniRule"/>
</dbReference>
<dbReference type="GO" id="GO:0019441">
    <property type="term" value="P:L-tryptophan catabolic process to kynurenine"/>
    <property type="evidence" value="ECO:0007669"/>
    <property type="project" value="UniProtKB-UniRule"/>
</dbReference>
<dbReference type="PANTHER" id="PTHR48081">
    <property type="entry name" value="AB HYDROLASE SUPERFAMILY PROTEIN C4A8.06C"/>
    <property type="match status" value="1"/>
</dbReference>
<accession>A0A6A6HF51</accession>
<evidence type="ECO:0000313" key="4">
    <source>
        <dbReference type="EMBL" id="KAF2236090.1"/>
    </source>
</evidence>
<keyword evidence="1 3" id="KW-0378">Hydrolase</keyword>
<dbReference type="UniPathway" id="UPA00333">
    <property type="reaction ID" value="UER00454"/>
</dbReference>
<gene>
    <name evidence="4" type="ORF">EV356DRAFT_531336</name>
</gene>
<organism evidence="4 5">
    <name type="scientific">Viridothelium virens</name>
    <name type="common">Speckled blister lichen</name>
    <name type="synonym">Trypethelium virens</name>
    <dbReference type="NCBI Taxonomy" id="1048519"/>
    <lineage>
        <taxon>Eukaryota</taxon>
        <taxon>Fungi</taxon>
        <taxon>Dikarya</taxon>
        <taxon>Ascomycota</taxon>
        <taxon>Pezizomycotina</taxon>
        <taxon>Dothideomycetes</taxon>
        <taxon>Dothideomycetes incertae sedis</taxon>
        <taxon>Trypetheliales</taxon>
        <taxon>Trypetheliaceae</taxon>
        <taxon>Viridothelium</taxon>
    </lineage>
</organism>
<feature type="short sequence motif" description="HGGXW" evidence="3">
    <location>
        <begin position="77"/>
        <end position="81"/>
    </location>
</feature>
<evidence type="ECO:0000256" key="1">
    <source>
        <dbReference type="ARBA" id="ARBA00022801"/>
    </source>
</evidence>
<proteinExistence type="inferred from homology"/>
<evidence type="ECO:0000313" key="5">
    <source>
        <dbReference type="Proteomes" id="UP000800092"/>
    </source>
</evidence>
<evidence type="ECO:0000256" key="3">
    <source>
        <dbReference type="HAMAP-Rule" id="MF_03014"/>
    </source>
</evidence>
<keyword evidence="2 3" id="KW-0823">Tryptophan catabolism</keyword>
<keyword evidence="5" id="KW-1185">Reference proteome</keyword>
<dbReference type="OrthoDB" id="420264at2759"/>
<dbReference type="Gene3D" id="3.40.50.1820">
    <property type="entry name" value="alpha/beta hydrolase"/>
    <property type="match status" value="1"/>
</dbReference>
<dbReference type="GO" id="GO:0004061">
    <property type="term" value="F:arylformamidase activity"/>
    <property type="evidence" value="ECO:0007669"/>
    <property type="project" value="UniProtKB-UniRule"/>
</dbReference>